<dbReference type="EnsemblFungi" id="PTTG_00705-t43_1">
    <property type="protein sequence ID" value="PTTG_00705-t43_1-p1"/>
    <property type="gene ID" value="PTTG_00705"/>
</dbReference>
<organism evidence="2">
    <name type="scientific">Puccinia triticina (isolate 1-1 / race 1 (BBBD))</name>
    <name type="common">Brown leaf rust fungus</name>
    <dbReference type="NCBI Taxonomy" id="630390"/>
    <lineage>
        <taxon>Eukaryota</taxon>
        <taxon>Fungi</taxon>
        <taxon>Dikarya</taxon>
        <taxon>Basidiomycota</taxon>
        <taxon>Pucciniomycotina</taxon>
        <taxon>Pucciniomycetes</taxon>
        <taxon>Pucciniales</taxon>
        <taxon>Pucciniaceae</taxon>
        <taxon>Puccinia</taxon>
    </lineage>
</organism>
<dbReference type="VEuPathDB" id="FungiDB:PTTG_00705"/>
<protein>
    <submittedName>
        <fullName evidence="2 3">Uncharacterized protein</fullName>
    </submittedName>
</protein>
<feature type="compositionally biased region" description="Polar residues" evidence="1">
    <location>
        <begin position="252"/>
        <end position="264"/>
    </location>
</feature>
<feature type="non-terminal residue" evidence="2">
    <location>
        <position position="494"/>
    </location>
</feature>
<evidence type="ECO:0000313" key="4">
    <source>
        <dbReference type="Proteomes" id="UP000005240"/>
    </source>
</evidence>
<feature type="compositionally biased region" description="Pro residues" evidence="1">
    <location>
        <begin position="1"/>
        <end position="10"/>
    </location>
</feature>
<feature type="compositionally biased region" description="Low complexity" evidence="1">
    <location>
        <begin position="291"/>
        <end position="304"/>
    </location>
</feature>
<evidence type="ECO:0000313" key="2">
    <source>
        <dbReference type="EMBL" id="OAV90216.1"/>
    </source>
</evidence>
<proteinExistence type="predicted"/>
<dbReference type="Proteomes" id="UP000005240">
    <property type="component" value="Unassembled WGS sequence"/>
</dbReference>
<evidence type="ECO:0000313" key="3">
    <source>
        <dbReference type="EnsemblFungi" id="PTTG_00705-t43_1-p1"/>
    </source>
</evidence>
<gene>
    <name evidence="2" type="ORF">PTTG_00705</name>
</gene>
<reference evidence="3" key="4">
    <citation type="submission" date="2025-05" db="UniProtKB">
        <authorList>
            <consortium name="EnsemblFungi"/>
        </authorList>
    </citation>
    <scope>IDENTIFICATION</scope>
    <source>
        <strain evidence="3">isolate 1-1 / race 1 (BBBD)</strain>
    </source>
</reference>
<dbReference type="EMBL" id="ADAS02000106">
    <property type="protein sequence ID" value="OAV90216.1"/>
    <property type="molecule type" value="Genomic_DNA"/>
</dbReference>
<keyword evidence="4" id="KW-1185">Reference proteome</keyword>
<reference evidence="3 4" key="3">
    <citation type="journal article" date="2017" name="G3 (Bethesda)">
        <title>Comparative analysis highlights variable genome content of wheat rusts and divergence of the mating loci.</title>
        <authorList>
            <person name="Cuomo C.A."/>
            <person name="Bakkeren G."/>
            <person name="Khalil H.B."/>
            <person name="Panwar V."/>
            <person name="Joly D."/>
            <person name="Linning R."/>
            <person name="Sakthikumar S."/>
            <person name="Song X."/>
            <person name="Adiconis X."/>
            <person name="Fan L."/>
            <person name="Goldberg J.M."/>
            <person name="Levin J.Z."/>
            <person name="Young S."/>
            <person name="Zeng Q."/>
            <person name="Anikster Y."/>
            <person name="Bruce M."/>
            <person name="Wang M."/>
            <person name="Yin C."/>
            <person name="McCallum B."/>
            <person name="Szabo L.J."/>
            <person name="Hulbert S."/>
            <person name="Chen X."/>
            <person name="Fellers J.P."/>
        </authorList>
    </citation>
    <scope>NUCLEOTIDE SEQUENCE</scope>
    <source>
        <strain evidence="3">isolate 1-1 / race 1 (BBBD)</strain>
        <strain evidence="4">Isolate 1-1 / race 1 (BBBD)</strain>
    </source>
</reference>
<feature type="region of interest" description="Disordered" evidence="1">
    <location>
        <begin position="1"/>
        <end position="51"/>
    </location>
</feature>
<reference evidence="2" key="1">
    <citation type="submission" date="2009-11" db="EMBL/GenBank/DDBJ databases">
        <authorList>
            <consortium name="The Broad Institute Genome Sequencing Platform"/>
            <person name="Ward D."/>
            <person name="Feldgarden M."/>
            <person name="Earl A."/>
            <person name="Young S.K."/>
            <person name="Zeng Q."/>
            <person name="Koehrsen M."/>
            <person name="Alvarado L."/>
            <person name="Berlin A."/>
            <person name="Bochicchio J."/>
            <person name="Borenstein D."/>
            <person name="Chapman S.B."/>
            <person name="Chen Z."/>
            <person name="Engels R."/>
            <person name="Freedman E."/>
            <person name="Gellesch M."/>
            <person name="Goldberg J."/>
            <person name="Griggs A."/>
            <person name="Gujja S."/>
            <person name="Heilman E."/>
            <person name="Heiman D."/>
            <person name="Hepburn T."/>
            <person name="Howarth C."/>
            <person name="Jen D."/>
            <person name="Larson L."/>
            <person name="Lewis B."/>
            <person name="Mehta T."/>
            <person name="Park D."/>
            <person name="Pearson M."/>
            <person name="Roberts A."/>
            <person name="Saif S."/>
            <person name="Shea T."/>
            <person name="Shenoy N."/>
            <person name="Sisk P."/>
            <person name="Stolte C."/>
            <person name="Sykes S."/>
            <person name="Thomson T."/>
            <person name="Walk T."/>
            <person name="White J."/>
            <person name="Yandava C."/>
            <person name="Izard J."/>
            <person name="Baranova O.V."/>
            <person name="Blanton J.M."/>
            <person name="Tanner A.C."/>
            <person name="Dewhirst F.E."/>
            <person name="Haas B."/>
            <person name="Nusbaum C."/>
            <person name="Birren B."/>
        </authorList>
    </citation>
    <scope>NUCLEOTIDE SEQUENCE [LARGE SCALE GENOMIC DNA]</scope>
    <source>
        <strain evidence="2">1-1 BBBD Race 1</strain>
    </source>
</reference>
<name>A0A180GBV2_PUCT1</name>
<evidence type="ECO:0000256" key="1">
    <source>
        <dbReference type="SAM" id="MobiDB-lite"/>
    </source>
</evidence>
<accession>A0A180GBV2</accession>
<reference evidence="2" key="2">
    <citation type="submission" date="2016-05" db="EMBL/GenBank/DDBJ databases">
        <title>Comparative analysis highlights variable genome content of wheat rusts and divergence of the mating loci.</title>
        <authorList>
            <person name="Cuomo C.A."/>
            <person name="Bakkeren G."/>
            <person name="Szabo L."/>
            <person name="Khalil H."/>
            <person name="Joly D."/>
            <person name="Goldberg J."/>
            <person name="Young S."/>
            <person name="Zeng Q."/>
            <person name="Fellers J."/>
        </authorList>
    </citation>
    <scope>NUCLEOTIDE SEQUENCE [LARGE SCALE GENOMIC DNA]</scope>
    <source>
        <strain evidence="2">1-1 BBBD Race 1</strain>
    </source>
</reference>
<feature type="compositionally biased region" description="Polar residues" evidence="1">
    <location>
        <begin position="151"/>
        <end position="161"/>
    </location>
</feature>
<dbReference type="AlphaFoldDB" id="A0A180GBV2"/>
<sequence length="494" mass="53354">MDIPPFPNDPAPNNSPSRMDSDPSASTPPPTEQDLQHNFIPKPHQPPSFNEFVLQNASSPALASLNPQESVLRTEVQEITAEEFGRSIDAATRSAAQILVLKLPRNCKRKAEELAASLTTSKKTPQLCKRSTRKRSTKPSTVKPVDLLTKGPNTNPTSEGPGQSPAVTDGQLSRLPAGHPSSSTSAHGGPLAANSSATEPVDNPWEPAGNRPSPLLDHAEGSAQKNAAPAQSPGPTQVESDCPDDPVAPSNAADSPQLPKSSGPLSGLADGPPLFHPPLRTSALNPWLHLTTTPPRQTPTPAKTSQPRRLRPVNLGSLQSLSPTLYVRRWLRFTTSLAAPNHPGRSIRKLGPHFPPCSRIVQGLCTQQLQHARHFICAVHPAHMKYGFKQLRRLVSVSPSLFPVLTTDKVPIPAEKFLLPSTGEQWYCPDLIDLPKLTGFGDKSNDLRPGSFIPTVTKTPHPESTIVRGLYRLLHPPQQLHADWARIIAALVEL</sequence>
<feature type="region of interest" description="Disordered" evidence="1">
    <location>
        <begin position="115"/>
        <end position="315"/>
    </location>
</feature>